<gene>
    <name evidence="3" type="ORF">KCG48_10000</name>
</gene>
<dbReference type="EMBL" id="JAGSCS010000013">
    <property type="protein sequence ID" value="MBR0576670.1"/>
    <property type="molecule type" value="Genomic_DNA"/>
</dbReference>
<accession>A0A941HR56</accession>
<dbReference type="Pfam" id="PF00156">
    <property type="entry name" value="Pribosyltran"/>
    <property type="match status" value="1"/>
</dbReference>
<protein>
    <submittedName>
        <fullName evidence="3">ComF family protein</fullName>
    </submittedName>
</protein>
<dbReference type="PANTHER" id="PTHR47505">
    <property type="entry name" value="DNA UTILIZATION PROTEIN YHGH"/>
    <property type="match status" value="1"/>
</dbReference>
<feature type="domain" description="Phosphoribosyltransferase" evidence="2">
    <location>
        <begin position="148"/>
        <end position="197"/>
    </location>
</feature>
<evidence type="ECO:0000259" key="2">
    <source>
        <dbReference type="Pfam" id="PF00156"/>
    </source>
</evidence>
<organism evidence="3 4">
    <name type="scientific">Proteiniclasticum sediminis</name>
    <dbReference type="NCBI Taxonomy" id="2804028"/>
    <lineage>
        <taxon>Bacteria</taxon>
        <taxon>Bacillati</taxon>
        <taxon>Bacillota</taxon>
        <taxon>Clostridia</taxon>
        <taxon>Eubacteriales</taxon>
        <taxon>Clostridiaceae</taxon>
        <taxon>Proteiniclasticum</taxon>
    </lineage>
</organism>
<comment type="similarity">
    <text evidence="1">Belongs to the ComF/GntX family.</text>
</comment>
<comment type="caution">
    <text evidence="3">The sequence shown here is derived from an EMBL/GenBank/DDBJ whole genome shotgun (WGS) entry which is preliminary data.</text>
</comment>
<reference evidence="3" key="1">
    <citation type="submission" date="2021-04" db="EMBL/GenBank/DDBJ databases">
        <title>Proteiniclasticum sedimins sp. nov., an obligate anaerobic bacterium isolated from anaerobic sludge.</title>
        <authorList>
            <person name="Liu J."/>
        </authorList>
    </citation>
    <scope>NUCLEOTIDE SEQUENCE</scope>
    <source>
        <strain evidence="3">BAD-10</strain>
    </source>
</reference>
<evidence type="ECO:0000313" key="4">
    <source>
        <dbReference type="Proteomes" id="UP000675379"/>
    </source>
</evidence>
<name>A0A941HR56_9CLOT</name>
<dbReference type="Proteomes" id="UP000675379">
    <property type="component" value="Unassembled WGS sequence"/>
</dbReference>
<dbReference type="SUPFAM" id="SSF53271">
    <property type="entry name" value="PRTase-like"/>
    <property type="match status" value="1"/>
</dbReference>
<sequence length="206" mass="23079">MNSLQHKILEFFFPELSCPLCRRFSEGICGECRGKLPSAQSGSLETCPQGTALYRYEGGAKELISRYKKHGGFSAMRAMVRCIVEREGETLRSFDVLTYAPSSPKSQKLLGFDHGALFAREVGIQLKLPVWSCFRHGKLEQKALDREERKENAKNIALLPEVQQQLKGKRLLILDDVLTTGATVDRCVALLEEAGGEAKYLTFARH</sequence>
<dbReference type="InterPro" id="IPR051910">
    <property type="entry name" value="ComF/GntX_DNA_util-trans"/>
</dbReference>
<dbReference type="PANTHER" id="PTHR47505:SF1">
    <property type="entry name" value="DNA UTILIZATION PROTEIN YHGH"/>
    <property type="match status" value="1"/>
</dbReference>
<keyword evidence="4" id="KW-1185">Reference proteome</keyword>
<evidence type="ECO:0000256" key="1">
    <source>
        <dbReference type="ARBA" id="ARBA00008007"/>
    </source>
</evidence>
<dbReference type="InterPro" id="IPR029057">
    <property type="entry name" value="PRTase-like"/>
</dbReference>
<dbReference type="AlphaFoldDB" id="A0A941HR56"/>
<dbReference type="InterPro" id="IPR000836">
    <property type="entry name" value="PRTase_dom"/>
</dbReference>
<dbReference type="Gene3D" id="3.40.50.2020">
    <property type="match status" value="1"/>
</dbReference>
<dbReference type="RefSeq" id="WP_211801936.1">
    <property type="nucleotide sequence ID" value="NZ_JAGSCS010000013.1"/>
</dbReference>
<evidence type="ECO:0000313" key="3">
    <source>
        <dbReference type="EMBL" id="MBR0576670.1"/>
    </source>
</evidence>
<proteinExistence type="inferred from homology"/>
<dbReference type="CDD" id="cd06223">
    <property type="entry name" value="PRTases_typeI"/>
    <property type="match status" value="1"/>
</dbReference>